<dbReference type="EMBL" id="LAZR01070336">
    <property type="protein sequence ID" value="KKK42316.1"/>
    <property type="molecule type" value="Genomic_DNA"/>
</dbReference>
<organism evidence="1">
    <name type="scientific">marine sediment metagenome</name>
    <dbReference type="NCBI Taxonomy" id="412755"/>
    <lineage>
        <taxon>unclassified sequences</taxon>
        <taxon>metagenomes</taxon>
        <taxon>ecological metagenomes</taxon>
    </lineage>
</organism>
<accession>A0A0F8Y1U9</accession>
<evidence type="ECO:0000313" key="1">
    <source>
        <dbReference type="EMBL" id="KKK42316.1"/>
    </source>
</evidence>
<protein>
    <submittedName>
        <fullName evidence="1">Uncharacterized protein</fullName>
    </submittedName>
</protein>
<name>A0A0F8Y1U9_9ZZZZ</name>
<dbReference type="AlphaFoldDB" id="A0A0F8Y1U9"/>
<sequence>MDTKEAIDILQEEIIYRHYNRPDITEKIFDEFEKNKQEIISMLKREVIIMNKLNKITQIAFKLS</sequence>
<comment type="caution">
    <text evidence="1">The sequence shown here is derived from an EMBL/GenBank/DDBJ whole genome shotgun (WGS) entry which is preliminary data.</text>
</comment>
<gene>
    <name evidence="1" type="ORF">LCGC14_2164460</name>
</gene>
<proteinExistence type="predicted"/>
<reference evidence="1" key="1">
    <citation type="journal article" date="2015" name="Nature">
        <title>Complex archaea that bridge the gap between prokaryotes and eukaryotes.</title>
        <authorList>
            <person name="Spang A."/>
            <person name="Saw J.H."/>
            <person name="Jorgensen S.L."/>
            <person name="Zaremba-Niedzwiedzka K."/>
            <person name="Martijn J."/>
            <person name="Lind A.E."/>
            <person name="van Eijk R."/>
            <person name="Schleper C."/>
            <person name="Guy L."/>
            <person name="Ettema T.J."/>
        </authorList>
    </citation>
    <scope>NUCLEOTIDE SEQUENCE</scope>
</reference>